<evidence type="ECO:0000259" key="3">
    <source>
        <dbReference type="PROSITE" id="PS51497"/>
    </source>
</evidence>
<dbReference type="InterPro" id="IPR042575">
    <property type="entry name" value="UBAP1_C"/>
</dbReference>
<keyword evidence="5" id="KW-1185">Reference proteome</keyword>
<evidence type="ECO:0008006" key="6">
    <source>
        <dbReference type="Google" id="ProtNLM"/>
    </source>
</evidence>
<dbReference type="InterPro" id="IPR038870">
    <property type="entry name" value="UBAP1"/>
</dbReference>
<feature type="region of interest" description="Disordered" evidence="1">
    <location>
        <begin position="151"/>
        <end position="171"/>
    </location>
</feature>
<sequence length="534" mass="58666">MVQNIVGNMAYGSQTLHRAYSVSSVEGVELRLSDKFKPTNKVTLPLQYKHKEPKLLNTKLEYDFQNENTFLEWLNGVRRTETEREEKRKQQQLGAEAAEAALQREETVPDGPKTTSNEFPMQSNMLQGPALPPVAATLSNEILQPVPLANSISKPANNNQNVRTDNWDDFEGRSLPSHDPFELAELETINDMEELRSVLANSASMASTAVHSNQLQQSSPPPMDVNTEEAAASSLTDAMDIPASDENNQVQMETNLNQVSFKPEKQIPPEQESKPAAVPPAYRTTEQSVPPLPKRTLQSTSISSVQPPLRNDPFASHSPLPPIGPSRENSESSLMSSSSGGVGPTPPDQGRWSPPPSYSSVDYTAVSSGSSSNAAIDRPPNYPMDELLDANFSPVNLSSYSPLPPASRHLSTINTEPQDPTYEAMNVEEKNFVNTIVSMGFPKGRTARAVKNIGSDDRQVVDLLCAVDSLCGQGFPEGKVEVALSLQDNNQDKASAFLKLWQRFEELGFQAEDIKRELIVHGNDEEKVLDTLTR</sequence>
<feature type="compositionally biased region" description="Polar residues" evidence="1">
    <location>
        <begin position="151"/>
        <end position="164"/>
    </location>
</feature>
<dbReference type="InterPro" id="IPR009060">
    <property type="entry name" value="UBA-like_sf"/>
</dbReference>
<dbReference type="SUPFAM" id="SSF46934">
    <property type="entry name" value="UBA-like"/>
    <property type="match status" value="1"/>
</dbReference>
<evidence type="ECO:0000313" key="5">
    <source>
        <dbReference type="Proteomes" id="UP000007110"/>
    </source>
</evidence>
<accession>A0A7M7RFJ0</accession>
<dbReference type="RefSeq" id="XP_799201.4">
    <property type="nucleotide sequence ID" value="XM_794108.5"/>
</dbReference>
<dbReference type="InterPro" id="IPR049467">
    <property type="entry name" value="UBAP-1-like_UBA2"/>
</dbReference>
<proteinExistence type="predicted"/>
<feature type="domain" description="UBA" evidence="2">
    <location>
        <begin position="426"/>
        <end position="467"/>
    </location>
</feature>
<dbReference type="PROSITE" id="PS51497">
    <property type="entry name" value="UMA"/>
    <property type="match status" value="1"/>
</dbReference>
<dbReference type="CTD" id="51271"/>
<name>A0A7M7RFJ0_STRPU</name>
<dbReference type="PANTHER" id="PTHR15960">
    <property type="entry name" value="LD44032P"/>
    <property type="match status" value="1"/>
</dbReference>
<dbReference type="InParanoid" id="A0A7M7RFJ0"/>
<organism evidence="4 5">
    <name type="scientific">Strongylocentrotus purpuratus</name>
    <name type="common">Purple sea urchin</name>
    <dbReference type="NCBI Taxonomy" id="7668"/>
    <lineage>
        <taxon>Eukaryota</taxon>
        <taxon>Metazoa</taxon>
        <taxon>Echinodermata</taxon>
        <taxon>Eleutherozoa</taxon>
        <taxon>Echinozoa</taxon>
        <taxon>Echinoidea</taxon>
        <taxon>Euechinoidea</taxon>
        <taxon>Echinacea</taxon>
        <taxon>Camarodonta</taxon>
        <taxon>Echinidea</taxon>
        <taxon>Strongylocentrotidae</taxon>
        <taxon>Strongylocentrotus</taxon>
    </lineage>
</organism>
<feature type="compositionally biased region" description="Polar residues" evidence="1">
    <location>
        <begin position="358"/>
        <end position="374"/>
    </location>
</feature>
<dbReference type="CDD" id="cd14316">
    <property type="entry name" value="UBA2_UBAP1_like"/>
    <property type="match status" value="1"/>
</dbReference>
<dbReference type="GO" id="GO:0043162">
    <property type="term" value="P:ubiquitin-dependent protein catabolic process via the multivesicular body sorting pathway"/>
    <property type="evidence" value="ECO:0000318"/>
    <property type="project" value="GO_Central"/>
</dbReference>
<dbReference type="InterPro" id="IPR015940">
    <property type="entry name" value="UBA"/>
</dbReference>
<dbReference type="Pfam" id="PF21267">
    <property type="entry name" value="UBAP-1_UBA2"/>
    <property type="match status" value="1"/>
</dbReference>
<dbReference type="Gene3D" id="1.20.120.1920">
    <property type="entry name" value="UBAP1 SOUBA domain"/>
    <property type="match status" value="1"/>
</dbReference>
<feature type="compositionally biased region" description="Basic and acidic residues" evidence="1">
    <location>
        <begin position="262"/>
        <end position="273"/>
    </location>
</feature>
<dbReference type="OrthoDB" id="2018023at2759"/>
<dbReference type="GeneID" id="594675"/>
<evidence type="ECO:0000259" key="2">
    <source>
        <dbReference type="PROSITE" id="PS50030"/>
    </source>
</evidence>
<dbReference type="Proteomes" id="UP000007110">
    <property type="component" value="Unassembled WGS sequence"/>
</dbReference>
<dbReference type="GO" id="GO:0043130">
    <property type="term" value="F:ubiquitin binding"/>
    <property type="evidence" value="ECO:0000318"/>
    <property type="project" value="GO_Central"/>
</dbReference>
<dbReference type="PANTHER" id="PTHR15960:SF5">
    <property type="entry name" value="LD44032P"/>
    <property type="match status" value="1"/>
</dbReference>
<feature type="region of interest" description="Disordered" evidence="1">
    <location>
        <begin position="260"/>
        <end position="382"/>
    </location>
</feature>
<reference evidence="5" key="1">
    <citation type="submission" date="2015-02" db="EMBL/GenBank/DDBJ databases">
        <title>Genome sequencing for Strongylocentrotus purpuratus.</title>
        <authorList>
            <person name="Murali S."/>
            <person name="Liu Y."/>
            <person name="Vee V."/>
            <person name="English A."/>
            <person name="Wang M."/>
            <person name="Skinner E."/>
            <person name="Han Y."/>
            <person name="Muzny D.M."/>
            <person name="Worley K.C."/>
            <person name="Gibbs R.A."/>
        </authorList>
    </citation>
    <scope>NUCLEOTIDE SEQUENCE</scope>
</reference>
<evidence type="ECO:0000256" key="1">
    <source>
        <dbReference type="SAM" id="MobiDB-lite"/>
    </source>
</evidence>
<feature type="compositionally biased region" description="Polar residues" evidence="1">
    <location>
        <begin position="296"/>
        <end position="306"/>
    </location>
</feature>
<dbReference type="EnsemblMetazoa" id="XM_794108">
    <property type="protein sequence ID" value="XP_799201"/>
    <property type="gene ID" value="LOC594675"/>
</dbReference>
<dbReference type="AlphaFoldDB" id="A0A7M7RFJ0"/>
<dbReference type="FunCoup" id="A0A7M7RFJ0">
    <property type="interactions" value="859"/>
</dbReference>
<feature type="region of interest" description="Disordered" evidence="1">
    <location>
        <begin position="82"/>
        <end position="115"/>
    </location>
</feature>
<feature type="compositionally biased region" description="Low complexity" evidence="1">
    <location>
        <begin position="91"/>
        <end position="101"/>
    </location>
</feature>
<dbReference type="InterPro" id="IPR023340">
    <property type="entry name" value="UMA"/>
</dbReference>
<evidence type="ECO:0000313" key="4">
    <source>
        <dbReference type="EnsemblMetazoa" id="XP_799201"/>
    </source>
</evidence>
<feature type="domain" description="UMA" evidence="3">
    <location>
        <begin position="25"/>
        <end position="71"/>
    </location>
</feature>
<dbReference type="PROSITE" id="PS50030">
    <property type="entry name" value="UBA"/>
    <property type="match status" value="1"/>
</dbReference>
<feature type="region of interest" description="Disordered" evidence="1">
    <location>
        <begin position="209"/>
        <end position="233"/>
    </location>
</feature>
<feature type="compositionally biased region" description="Polar residues" evidence="1">
    <location>
        <begin position="209"/>
        <end position="218"/>
    </location>
</feature>
<dbReference type="GO" id="GO:0000813">
    <property type="term" value="C:ESCRT I complex"/>
    <property type="evidence" value="ECO:0000318"/>
    <property type="project" value="GO_Central"/>
</dbReference>
<protein>
    <recommendedName>
        <fullName evidence="6">Ubiquitin-associated protein 1</fullName>
    </recommendedName>
</protein>
<dbReference type="OMA" id="ENWKPWP"/>
<reference evidence="4" key="2">
    <citation type="submission" date="2021-01" db="UniProtKB">
        <authorList>
            <consortium name="EnsemblMetazoa"/>
        </authorList>
    </citation>
    <scope>IDENTIFICATION</scope>
</reference>